<accession>E1A288</accession>
<keyword evidence="2" id="KW-1185">Reference proteome</keyword>
<dbReference type="EMBL" id="HM452126">
    <property type="protein sequence ID" value="ADM80177.1"/>
    <property type="molecule type" value="Genomic_DNA"/>
</dbReference>
<evidence type="ECO:0000313" key="2">
    <source>
        <dbReference type="Proteomes" id="UP000002236"/>
    </source>
</evidence>
<sequence>MAVITEPQGGWQQYSNIFEFYEGAGDLPVHHSFEFDVSLEPNEFIVSKGIQASVALETYGGSRQGMSVVSKFVDYFERNGAIITLKYRDRKTLEIKTVNGFNNLPDPKTCDVIEFTPPNELTAQIIYTPIATIRTIDPANPTAPPVISTVRANFTQTLHGTYQGYANKLVDYINKSGPFPRI</sequence>
<dbReference type="OrthoDB" id="12154at10239"/>
<organism evidence="1 2">
    <name type="scientific">Aeromonas phage phiAS5</name>
    <dbReference type="NCBI Taxonomy" id="879630"/>
    <lineage>
        <taxon>Viruses</taxon>
        <taxon>Duplodnaviria</taxon>
        <taxon>Heunggongvirae</taxon>
        <taxon>Uroviricota</taxon>
        <taxon>Caudoviricetes</taxon>
        <taxon>Pantevenvirales</taxon>
        <taxon>Straboviridae</taxon>
        <taxon>Chrysonvirus</taxon>
        <taxon>Chrysonvirus as5</taxon>
    </lineage>
</organism>
<dbReference type="RefSeq" id="YP_003969623.1">
    <property type="nucleotide sequence ID" value="NC_014636.1"/>
</dbReference>
<gene>
    <name evidence="1" type="ORF">phiAS5_ORF0334</name>
</gene>
<dbReference type="GeneID" id="9861741"/>
<dbReference type="KEGG" id="vg:9861741"/>
<proteinExistence type="predicted"/>
<dbReference type="Proteomes" id="UP000002236">
    <property type="component" value="Segment"/>
</dbReference>
<protein>
    <submittedName>
        <fullName evidence="1">Uncharacterized protein</fullName>
    </submittedName>
</protein>
<evidence type="ECO:0000313" key="1">
    <source>
        <dbReference type="EMBL" id="ADM80177.1"/>
    </source>
</evidence>
<name>E1A288_9CAUD</name>
<reference evidence="1 2" key="1">
    <citation type="journal article" date="2012" name="Vet. Microbiol.">
        <title>Complete genome sequence and characterization of a broad-host range T4-like bacteriophage phiAS5 infecting Aeromonas salmonicida subsp. salmonicida.</title>
        <authorList>
            <person name="Kim J.H."/>
            <person name="Son J.S."/>
            <person name="Choi Y.J."/>
            <person name="Choresca C.H.Jr."/>
            <person name="Shin S.P."/>
            <person name="Han J.E."/>
            <person name="Jun J.W."/>
            <person name="Park S.C."/>
        </authorList>
    </citation>
    <scope>NUCLEOTIDE SEQUENCE [LARGE SCALE GENOMIC DNA]</scope>
</reference>